<reference evidence="2" key="1">
    <citation type="submission" date="2022-03" db="EMBL/GenBank/DDBJ databases">
        <authorList>
            <person name="Legras J.-L."/>
            <person name="Devillers H."/>
            <person name="Grondin C."/>
        </authorList>
    </citation>
    <scope>NUCLEOTIDE SEQUENCE</scope>
    <source>
        <strain evidence="2">CLIB 1423</strain>
    </source>
</reference>
<protein>
    <submittedName>
        <fullName evidence="2">Uncharacterized protein</fullName>
    </submittedName>
</protein>
<accession>A0A9P0QUU8</accession>
<dbReference type="EMBL" id="CAKXYY010000021">
    <property type="protein sequence ID" value="CAH2355031.1"/>
    <property type="molecule type" value="Genomic_DNA"/>
</dbReference>
<gene>
    <name evidence="2" type="ORF">CLIB1423_21S00276</name>
</gene>
<comment type="caution">
    <text evidence="2">The sequence shown here is derived from an EMBL/GenBank/DDBJ whole genome shotgun (WGS) entry which is preliminary data.</text>
</comment>
<evidence type="ECO:0000313" key="2">
    <source>
        <dbReference type="EMBL" id="CAH2355031.1"/>
    </source>
</evidence>
<feature type="region of interest" description="Disordered" evidence="1">
    <location>
        <begin position="38"/>
        <end position="57"/>
    </location>
</feature>
<organism evidence="2 3">
    <name type="scientific">[Candida] railenensis</name>
    <dbReference type="NCBI Taxonomy" id="45579"/>
    <lineage>
        <taxon>Eukaryota</taxon>
        <taxon>Fungi</taxon>
        <taxon>Dikarya</taxon>
        <taxon>Ascomycota</taxon>
        <taxon>Saccharomycotina</taxon>
        <taxon>Pichiomycetes</taxon>
        <taxon>Debaryomycetaceae</taxon>
        <taxon>Kurtzmaniella</taxon>
    </lineage>
</organism>
<evidence type="ECO:0000256" key="1">
    <source>
        <dbReference type="SAM" id="MobiDB-lite"/>
    </source>
</evidence>
<feature type="region of interest" description="Disordered" evidence="1">
    <location>
        <begin position="91"/>
        <end position="127"/>
    </location>
</feature>
<dbReference type="AlphaFoldDB" id="A0A9P0QUU8"/>
<feature type="region of interest" description="Disordered" evidence="1">
    <location>
        <begin position="421"/>
        <end position="451"/>
    </location>
</feature>
<feature type="region of interest" description="Disordered" evidence="1">
    <location>
        <begin position="1"/>
        <end position="29"/>
    </location>
</feature>
<keyword evidence="3" id="KW-1185">Reference proteome</keyword>
<sequence>MQRSRSLRSNQSVDRARSSSAIQTRSSHTQEPLIQAVMHHQHQHQHQHPHSGASRGNNLLLTRSISSNTVYHDGVIPRNKNIPMVDSLKRWNTSNSHDNITKMKTDGLYDSSSSKKSLRHSENTPLSSVAHDSMHSLVPMEAYHAKNVIYHQSESDASDEETYMFIPTVDNSTKGSSISNSMGAIGAVGDVDVGDGATSAGNTVNDIQDAMNEISEFQNNFVQKYNSEVASPDAVPISRVQKKILDYKELRQYNSPGESGSVNSLDYNMKIQNETLNSQYTLIRLRFNSGNKVGVLGFLNERKWEPSEMNENQISKVDKDKYLDELWRSEMKAFKNMSFSSTSRSNSRSSFDENGANSTMYTTANSSSVNFPVGTSDSYGNSNNSKMQQHFDISMGESHNNSMEEKENSNINLHVNVNEDEEAPMQKSNSSLSEMAKNIHFNNIKGTEDDN</sequence>
<name>A0A9P0QUU8_9ASCO</name>
<evidence type="ECO:0000313" key="3">
    <source>
        <dbReference type="Proteomes" id="UP000837801"/>
    </source>
</evidence>
<dbReference type="Proteomes" id="UP000837801">
    <property type="component" value="Unassembled WGS sequence"/>
</dbReference>
<dbReference type="OrthoDB" id="4096810at2759"/>
<feature type="compositionally biased region" description="Basic residues" evidence="1">
    <location>
        <begin position="39"/>
        <end position="49"/>
    </location>
</feature>
<proteinExistence type="predicted"/>